<dbReference type="GO" id="GO:0008616">
    <property type="term" value="P:tRNA queuosine(34) biosynthetic process"/>
    <property type="evidence" value="ECO:0007669"/>
    <property type="project" value="TreeGrafter"/>
</dbReference>
<feature type="non-terminal residue" evidence="3">
    <location>
        <position position="120"/>
    </location>
</feature>
<dbReference type="NCBIfam" id="TIGR00449">
    <property type="entry name" value="tgt_general"/>
    <property type="match status" value="1"/>
</dbReference>
<dbReference type="Gene3D" id="3.20.20.105">
    <property type="entry name" value="Queuine tRNA-ribosyltransferase-like"/>
    <property type="match status" value="1"/>
</dbReference>
<feature type="domain" description="tRNA-guanine(15) transglycosylase-like" evidence="2">
    <location>
        <begin position="2"/>
        <end position="120"/>
    </location>
</feature>
<dbReference type="EMBL" id="UINC01024735">
    <property type="protein sequence ID" value="SVA98968.1"/>
    <property type="molecule type" value="Genomic_DNA"/>
</dbReference>
<accession>A0A382ABM0</accession>
<dbReference type="AlphaFoldDB" id="A0A382ABM0"/>
<gene>
    <name evidence="3" type="ORF">METZ01_LOCUS151822</name>
</gene>
<dbReference type="PANTHER" id="PTHR46499">
    <property type="entry name" value="QUEUINE TRNA-RIBOSYLTRANSFERASE"/>
    <property type="match status" value="1"/>
</dbReference>
<protein>
    <recommendedName>
        <fullName evidence="2">tRNA-guanine(15) transglycosylase-like domain-containing protein</fullName>
    </recommendedName>
</protein>
<organism evidence="3">
    <name type="scientific">marine metagenome</name>
    <dbReference type="NCBI Taxonomy" id="408172"/>
    <lineage>
        <taxon>unclassified sequences</taxon>
        <taxon>metagenomes</taxon>
        <taxon>ecological metagenomes</taxon>
    </lineage>
</organism>
<dbReference type="GO" id="GO:0005829">
    <property type="term" value="C:cytosol"/>
    <property type="evidence" value="ECO:0007669"/>
    <property type="project" value="TreeGrafter"/>
</dbReference>
<dbReference type="InterPro" id="IPR050076">
    <property type="entry name" value="ArchSynthase1/Queuine_TRR"/>
</dbReference>
<dbReference type="Pfam" id="PF01702">
    <property type="entry name" value="TGT"/>
    <property type="match status" value="1"/>
</dbReference>
<evidence type="ECO:0000259" key="2">
    <source>
        <dbReference type="Pfam" id="PF01702"/>
    </source>
</evidence>
<dbReference type="PANTHER" id="PTHR46499:SF1">
    <property type="entry name" value="QUEUINE TRNA-RIBOSYLTRANSFERASE"/>
    <property type="match status" value="1"/>
</dbReference>
<dbReference type="InterPro" id="IPR036511">
    <property type="entry name" value="TGT-like_sf"/>
</dbReference>
<feature type="non-terminal residue" evidence="3">
    <location>
        <position position="1"/>
    </location>
</feature>
<dbReference type="InterPro" id="IPR002616">
    <property type="entry name" value="tRNA_ribo_trans-like"/>
</dbReference>
<reference evidence="3" key="1">
    <citation type="submission" date="2018-05" db="EMBL/GenBank/DDBJ databases">
        <authorList>
            <person name="Lanie J.A."/>
            <person name="Ng W.-L."/>
            <person name="Kazmierczak K.M."/>
            <person name="Andrzejewski T.M."/>
            <person name="Davidsen T.M."/>
            <person name="Wayne K.J."/>
            <person name="Tettelin H."/>
            <person name="Glass J.I."/>
            <person name="Rusch D."/>
            <person name="Podicherti R."/>
            <person name="Tsui H.-C.T."/>
            <person name="Winkler M.E."/>
        </authorList>
    </citation>
    <scope>NUCLEOTIDE SEQUENCE</scope>
</reference>
<keyword evidence="1" id="KW-0819">tRNA processing</keyword>
<evidence type="ECO:0000256" key="1">
    <source>
        <dbReference type="ARBA" id="ARBA00022694"/>
    </source>
</evidence>
<dbReference type="SUPFAM" id="SSF51713">
    <property type="entry name" value="tRNA-guanine transglycosylase"/>
    <property type="match status" value="1"/>
</dbReference>
<name>A0A382ABM0_9ZZZZ</name>
<evidence type="ECO:0000313" key="3">
    <source>
        <dbReference type="EMBL" id="SVA98968.1"/>
    </source>
</evidence>
<sequence>VLHTPHGAIETPVFMPVGTQATVKTLSQQDLLSLDAAIILGNAYHLYLRPGHERIESFGGLHGFMNWPRPILTDSGGFQVFSLQELRKITEEGVSFRSHLDGSAHMFTPESVMDIEHALG</sequence>
<proteinExistence type="predicted"/>